<feature type="signal peptide" evidence="1">
    <location>
        <begin position="1"/>
        <end position="22"/>
    </location>
</feature>
<gene>
    <name evidence="2" type="ORF">SJ059_32690</name>
</gene>
<sequence length="42" mass="4153">MKKTIVAVMVAASAVLSAQAMATNTAQVTVLGEVSDAANSCV</sequence>
<dbReference type="AlphaFoldDB" id="A0AAW9EHF7"/>
<reference evidence="2" key="1">
    <citation type="submission" date="2023-11" db="EMBL/GenBank/DDBJ databases">
        <title>Detection of rare carbapenemases in Enterobacterales - comparison of two colorimetric and two CIM-based carbapenemase assays.</title>
        <authorList>
            <person name="Schaffarczyk L."/>
            <person name="Noster J."/>
            <person name="Stelzer Y."/>
            <person name="Sattler J."/>
            <person name="Gatermann S."/>
            <person name="Hamprecht A."/>
        </authorList>
    </citation>
    <scope>NUCLEOTIDE SEQUENCE</scope>
    <source>
        <strain evidence="2">CIM-Cont-037</strain>
    </source>
</reference>
<feature type="non-terminal residue" evidence="2">
    <location>
        <position position="42"/>
    </location>
</feature>
<evidence type="ECO:0000313" key="3">
    <source>
        <dbReference type="Proteomes" id="UP001279012"/>
    </source>
</evidence>
<organism evidence="2 3">
    <name type="scientific">Klebsiella aerogenes</name>
    <name type="common">Enterobacter aerogenes</name>
    <dbReference type="NCBI Taxonomy" id="548"/>
    <lineage>
        <taxon>Bacteria</taxon>
        <taxon>Pseudomonadati</taxon>
        <taxon>Pseudomonadota</taxon>
        <taxon>Gammaproteobacteria</taxon>
        <taxon>Enterobacterales</taxon>
        <taxon>Enterobacteriaceae</taxon>
        <taxon>Klebsiella/Raoultella group</taxon>
        <taxon>Klebsiella</taxon>
    </lineage>
</organism>
<feature type="chain" id="PRO_5043959314" evidence="1">
    <location>
        <begin position="23"/>
        <end position="42"/>
    </location>
</feature>
<evidence type="ECO:0000256" key="1">
    <source>
        <dbReference type="SAM" id="SignalP"/>
    </source>
</evidence>
<dbReference type="EMBL" id="JAWZZT010001771">
    <property type="protein sequence ID" value="MDX7019183.1"/>
    <property type="molecule type" value="Genomic_DNA"/>
</dbReference>
<dbReference type="Proteomes" id="UP001279012">
    <property type="component" value="Unassembled WGS sequence"/>
</dbReference>
<comment type="caution">
    <text evidence="2">The sequence shown here is derived from an EMBL/GenBank/DDBJ whole genome shotgun (WGS) entry which is preliminary data.</text>
</comment>
<name>A0AAW9EHF7_KLEAE</name>
<proteinExistence type="predicted"/>
<keyword evidence="1" id="KW-0732">Signal</keyword>
<accession>A0AAW9EHF7</accession>
<evidence type="ECO:0000313" key="2">
    <source>
        <dbReference type="EMBL" id="MDX7019183.1"/>
    </source>
</evidence>
<protein>
    <submittedName>
        <fullName evidence="2">Type 1 fimbrial protein</fullName>
    </submittedName>
</protein>